<evidence type="ECO:0000313" key="2">
    <source>
        <dbReference type="EMBL" id="RAI33555.1"/>
    </source>
</evidence>
<proteinExistence type="predicted"/>
<dbReference type="Pfam" id="PF16075">
    <property type="entry name" value="DUF4815"/>
    <property type="match status" value="1"/>
</dbReference>
<dbReference type="AlphaFoldDB" id="A0A327K7B4"/>
<evidence type="ECO:0000313" key="3">
    <source>
        <dbReference type="Proteomes" id="UP000249130"/>
    </source>
</evidence>
<reference evidence="2 3" key="1">
    <citation type="submission" date="2017-07" db="EMBL/GenBank/DDBJ databases">
        <title>Draft Genome Sequences of Select Purple Nonsulfur Bacteria.</title>
        <authorList>
            <person name="Lasarre B."/>
            <person name="Mckinlay J.B."/>
        </authorList>
    </citation>
    <scope>NUCLEOTIDE SEQUENCE [LARGE SCALE GENOMIC DNA]</scope>
    <source>
        <strain evidence="2 3">DSM 5909</strain>
    </source>
</reference>
<keyword evidence="3" id="KW-1185">Reference proteome</keyword>
<feature type="non-terminal residue" evidence="2">
    <location>
        <position position="118"/>
    </location>
</feature>
<comment type="caution">
    <text evidence="2">The sequence shown here is derived from an EMBL/GenBank/DDBJ whole genome shotgun (WGS) entry which is preliminary data.</text>
</comment>
<name>A0A327K7B4_9BRAD</name>
<dbReference type="InterPro" id="IPR032096">
    <property type="entry name" value="DUF4815"/>
</dbReference>
<protein>
    <recommendedName>
        <fullName evidence="1">DUF4815 domain-containing protein</fullName>
    </recommendedName>
</protein>
<dbReference type="OrthoDB" id="2463879at2"/>
<sequence>NGPIDSVQTVTVIKEVTKSVTHQLAGGSDALPDTPVYAIMSVAQGGNTYAANADYRLTADKVDWSPNGAEPSAGSTYSVTYRYIETVIPQAIGRSTIALEAAVVGQPVTASYRWKLPR</sequence>
<evidence type="ECO:0000259" key="1">
    <source>
        <dbReference type="Pfam" id="PF16075"/>
    </source>
</evidence>
<dbReference type="EMBL" id="NPEX01000694">
    <property type="protein sequence ID" value="RAI33555.1"/>
    <property type="molecule type" value="Genomic_DNA"/>
</dbReference>
<accession>A0A327K7B4</accession>
<feature type="domain" description="DUF4815" evidence="1">
    <location>
        <begin position="2"/>
        <end position="118"/>
    </location>
</feature>
<organism evidence="2 3">
    <name type="scientific">Rhodoplanes roseus</name>
    <dbReference type="NCBI Taxonomy" id="29409"/>
    <lineage>
        <taxon>Bacteria</taxon>
        <taxon>Pseudomonadati</taxon>
        <taxon>Pseudomonadota</taxon>
        <taxon>Alphaproteobacteria</taxon>
        <taxon>Hyphomicrobiales</taxon>
        <taxon>Nitrobacteraceae</taxon>
        <taxon>Rhodoplanes</taxon>
    </lineage>
</organism>
<feature type="non-terminal residue" evidence="2">
    <location>
        <position position="1"/>
    </location>
</feature>
<dbReference type="Proteomes" id="UP000249130">
    <property type="component" value="Unassembled WGS sequence"/>
</dbReference>
<gene>
    <name evidence="2" type="ORF">CH341_31755</name>
</gene>